<dbReference type="InterPro" id="IPR036908">
    <property type="entry name" value="RlpA-like_sf"/>
</dbReference>
<dbReference type="PANTHER" id="PTHR31836">
    <property type="match status" value="1"/>
</dbReference>
<evidence type="ECO:0000259" key="2">
    <source>
        <dbReference type="Pfam" id="PF03330"/>
    </source>
</evidence>
<dbReference type="Proteomes" id="UP000242146">
    <property type="component" value="Unassembled WGS sequence"/>
</dbReference>
<reference evidence="3 4" key="1">
    <citation type="submission" date="2016-07" db="EMBL/GenBank/DDBJ databases">
        <title>Pervasive Adenine N6-methylation of Active Genes in Fungi.</title>
        <authorList>
            <consortium name="DOE Joint Genome Institute"/>
            <person name="Mondo S.J."/>
            <person name="Dannebaum R.O."/>
            <person name="Kuo R.C."/>
            <person name="Labutti K."/>
            <person name="Haridas S."/>
            <person name="Kuo A."/>
            <person name="Salamov A."/>
            <person name="Ahrendt S.R."/>
            <person name="Lipzen A."/>
            <person name="Sullivan W."/>
            <person name="Andreopoulos W.B."/>
            <person name="Clum A."/>
            <person name="Lindquist E."/>
            <person name="Daum C."/>
            <person name="Ramamoorthy G.K."/>
            <person name="Gryganskyi A."/>
            <person name="Culley D."/>
            <person name="Magnuson J.K."/>
            <person name="James T.Y."/>
            <person name="O'Malley M.A."/>
            <person name="Stajich J.E."/>
            <person name="Spatafora J.W."/>
            <person name="Visel A."/>
            <person name="Grigoriev I.V."/>
        </authorList>
    </citation>
    <scope>NUCLEOTIDE SEQUENCE [LARGE SCALE GENOMIC DNA]</scope>
    <source>
        <strain evidence="3 4">NRRL 3301</strain>
    </source>
</reference>
<protein>
    <recommendedName>
        <fullName evidence="2">RlpA-like protein double-psi beta-barrel domain-containing protein</fullName>
    </recommendedName>
</protein>
<feature type="domain" description="RlpA-like protein double-psi beta-barrel" evidence="2">
    <location>
        <begin position="27"/>
        <end position="109"/>
    </location>
</feature>
<dbReference type="OrthoDB" id="623670at2759"/>
<name>A0A1X2GDF2_9FUNG</name>
<comment type="caution">
    <text evidence="3">The sequence shown here is derived from an EMBL/GenBank/DDBJ whole genome shotgun (WGS) entry which is preliminary data.</text>
</comment>
<dbReference type="InterPro" id="IPR009009">
    <property type="entry name" value="RlpA-like_DPBB"/>
</dbReference>
<evidence type="ECO:0000313" key="3">
    <source>
        <dbReference type="EMBL" id="ORX51273.1"/>
    </source>
</evidence>
<dbReference type="Gene3D" id="2.40.40.10">
    <property type="entry name" value="RlpA-like domain"/>
    <property type="match status" value="1"/>
</dbReference>
<gene>
    <name evidence="3" type="ORF">DM01DRAFT_1337324</name>
</gene>
<keyword evidence="4" id="KW-1185">Reference proteome</keyword>
<dbReference type="PANTHER" id="PTHR31836:SF28">
    <property type="entry name" value="SRCR DOMAIN-CONTAINING PROTEIN-RELATED"/>
    <property type="match status" value="1"/>
</dbReference>
<dbReference type="SUPFAM" id="SSF50685">
    <property type="entry name" value="Barwin-like endoglucanases"/>
    <property type="match status" value="1"/>
</dbReference>
<keyword evidence="1" id="KW-0732">Signal</keyword>
<organism evidence="3 4">
    <name type="scientific">Hesseltinella vesiculosa</name>
    <dbReference type="NCBI Taxonomy" id="101127"/>
    <lineage>
        <taxon>Eukaryota</taxon>
        <taxon>Fungi</taxon>
        <taxon>Fungi incertae sedis</taxon>
        <taxon>Mucoromycota</taxon>
        <taxon>Mucoromycotina</taxon>
        <taxon>Mucoromycetes</taxon>
        <taxon>Mucorales</taxon>
        <taxon>Cunninghamellaceae</taxon>
        <taxon>Hesseltinella</taxon>
    </lineage>
</organism>
<evidence type="ECO:0000256" key="1">
    <source>
        <dbReference type="ARBA" id="ARBA00022729"/>
    </source>
</evidence>
<accession>A0A1X2GDF2</accession>
<sequence>MFLLAVTCHPLDPRGKKEKGKSRKGDGTYYDVGLGSCGIQNSDTEMVVALSKALMSEGAYCGKKVKLSTKKGTVVATVVDTCPGCDENSVDLSTAAFKKLGQLSTGRLKLDWSFL</sequence>
<evidence type="ECO:0000313" key="4">
    <source>
        <dbReference type="Proteomes" id="UP000242146"/>
    </source>
</evidence>
<dbReference type="STRING" id="101127.A0A1X2GDF2"/>
<dbReference type="Pfam" id="PF03330">
    <property type="entry name" value="DPBB_1"/>
    <property type="match status" value="1"/>
</dbReference>
<dbReference type="EMBL" id="MCGT01000021">
    <property type="protein sequence ID" value="ORX51273.1"/>
    <property type="molecule type" value="Genomic_DNA"/>
</dbReference>
<dbReference type="AlphaFoldDB" id="A0A1X2GDF2"/>
<dbReference type="InterPro" id="IPR051477">
    <property type="entry name" value="Expansin_CellWall"/>
</dbReference>
<proteinExistence type="predicted"/>
<dbReference type="CDD" id="cd22191">
    <property type="entry name" value="DPBB_RlpA_EXP_N-like"/>
    <property type="match status" value="1"/>
</dbReference>